<comment type="caution">
    <text evidence="1">The sequence shown here is derived from an EMBL/GenBank/DDBJ whole genome shotgun (WGS) entry which is preliminary data.</text>
</comment>
<dbReference type="AlphaFoldDB" id="A0A9N9H183"/>
<sequence length="297" mass="34344">MQSININNYAFKLAAYADDLTVGISSTTDWDSFTNTINKYKKASNAKINKHKSILIPLTENDRKTQLKEAEILQVHDTDKPLTILGYEADITGSLSKNIWQKMGGLEAPVLKDILDLRLVLVWIKLLSSNHFWAKAERNTIQTGIQNKRSISIKAIRTKEQVVAMNNWPWPLEDLKIEQATADNYSVKICTEALRKELPPAPTLLLNAETPQQELSVWIKMRSIQNKKKDIFWRLLHRALPLGRSIWEQGYKMLKNYTKDPQPNLMKEIFLATNIRNPKKHHAAIWVHIHTIYEIWL</sequence>
<evidence type="ECO:0000313" key="1">
    <source>
        <dbReference type="EMBL" id="CAG8650330.1"/>
    </source>
</evidence>
<dbReference type="OrthoDB" id="2417874at2759"/>
<dbReference type="EMBL" id="CAJVPS010009476">
    <property type="protein sequence ID" value="CAG8650330.1"/>
    <property type="molecule type" value="Genomic_DNA"/>
</dbReference>
<organism evidence="1 2">
    <name type="scientific">Ambispora leptoticha</name>
    <dbReference type="NCBI Taxonomy" id="144679"/>
    <lineage>
        <taxon>Eukaryota</taxon>
        <taxon>Fungi</taxon>
        <taxon>Fungi incertae sedis</taxon>
        <taxon>Mucoromycota</taxon>
        <taxon>Glomeromycotina</taxon>
        <taxon>Glomeromycetes</taxon>
        <taxon>Archaeosporales</taxon>
        <taxon>Ambisporaceae</taxon>
        <taxon>Ambispora</taxon>
    </lineage>
</organism>
<protein>
    <submittedName>
        <fullName evidence="1">470_t:CDS:1</fullName>
    </submittedName>
</protein>
<accession>A0A9N9H183</accession>
<reference evidence="1" key="1">
    <citation type="submission" date="2021-06" db="EMBL/GenBank/DDBJ databases">
        <authorList>
            <person name="Kallberg Y."/>
            <person name="Tangrot J."/>
            <person name="Rosling A."/>
        </authorList>
    </citation>
    <scope>NUCLEOTIDE SEQUENCE</scope>
    <source>
        <strain evidence="1">FL130A</strain>
    </source>
</reference>
<gene>
    <name evidence="1" type="ORF">ALEPTO_LOCUS9984</name>
</gene>
<proteinExistence type="predicted"/>
<keyword evidence="2" id="KW-1185">Reference proteome</keyword>
<dbReference type="Proteomes" id="UP000789508">
    <property type="component" value="Unassembled WGS sequence"/>
</dbReference>
<name>A0A9N9H183_9GLOM</name>
<evidence type="ECO:0000313" key="2">
    <source>
        <dbReference type="Proteomes" id="UP000789508"/>
    </source>
</evidence>